<comment type="caution">
    <text evidence="4">The sequence shown here is derived from an EMBL/GenBank/DDBJ whole genome shotgun (WGS) entry which is preliminary data.</text>
</comment>
<keyword evidence="1" id="KW-0677">Repeat</keyword>
<dbReference type="GO" id="GO:0005634">
    <property type="term" value="C:nucleus"/>
    <property type="evidence" value="ECO:0007669"/>
    <property type="project" value="TreeGrafter"/>
</dbReference>
<feature type="repeat" description="ANK" evidence="3">
    <location>
        <begin position="134"/>
        <end position="166"/>
    </location>
</feature>
<feature type="non-terminal residue" evidence="4">
    <location>
        <position position="192"/>
    </location>
</feature>
<organism evidence="4 5">
    <name type="scientific">Setomelanomma holmii</name>
    <dbReference type="NCBI Taxonomy" id="210430"/>
    <lineage>
        <taxon>Eukaryota</taxon>
        <taxon>Fungi</taxon>
        <taxon>Dikarya</taxon>
        <taxon>Ascomycota</taxon>
        <taxon>Pezizomycotina</taxon>
        <taxon>Dothideomycetes</taxon>
        <taxon>Pleosporomycetidae</taxon>
        <taxon>Pleosporales</taxon>
        <taxon>Pleosporineae</taxon>
        <taxon>Phaeosphaeriaceae</taxon>
        <taxon>Setomelanomma</taxon>
    </lineage>
</organism>
<dbReference type="Pfam" id="PF12796">
    <property type="entry name" value="Ank_2"/>
    <property type="match status" value="2"/>
</dbReference>
<dbReference type="AlphaFoldDB" id="A0A9P4H0T3"/>
<evidence type="ECO:0000313" key="4">
    <source>
        <dbReference type="EMBL" id="KAF2025174.1"/>
    </source>
</evidence>
<feature type="non-terminal residue" evidence="4">
    <location>
        <position position="1"/>
    </location>
</feature>
<dbReference type="PANTHER" id="PTHR24193:SF121">
    <property type="entry name" value="ADA2A-CONTAINING COMPLEX COMPONENT 3, ISOFORM D"/>
    <property type="match status" value="1"/>
</dbReference>
<evidence type="ECO:0000256" key="3">
    <source>
        <dbReference type="PROSITE-ProRule" id="PRU00023"/>
    </source>
</evidence>
<dbReference type="PRINTS" id="PR01415">
    <property type="entry name" value="ANKYRIN"/>
</dbReference>
<feature type="repeat" description="ANK" evidence="3">
    <location>
        <begin position="167"/>
        <end position="192"/>
    </location>
</feature>
<proteinExistence type="predicted"/>
<protein>
    <submittedName>
        <fullName evidence="4">Ankyrin</fullName>
    </submittedName>
</protein>
<dbReference type="InterPro" id="IPR050663">
    <property type="entry name" value="Ankyrin-SOCS_Box"/>
</dbReference>
<dbReference type="InterPro" id="IPR036770">
    <property type="entry name" value="Ankyrin_rpt-contain_sf"/>
</dbReference>
<dbReference type="EMBL" id="ML978273">
    <property type="protein sequence ID" value="KAF2025174.1"/>
    <property type="molecule type" value="Genomic_DNA"/>
</dbReference>
<dbReference type="PANTHER" id="PTHR24193">
    <property type="entry name" value="ANKYRIN REPEAT PROTEIN"/>
    <property type="match status" value="1"/>
</dbReference>
<keyword evidence="2 3" id="KW-0040">ANK repeat</keyword>
<feature type="repeat" description="ANK" evidence="3">
    <location>
        <begin position="50"/>
        <end position="82"/>
    </location>
</feature>
<gene>
    <name evidence="4" type="ORF">EK21DRAFT_51285</name>
</gene>
<accession>A0A9P4H0T3</accession>
<sequence>LSLLEAFIAAGADVNHKDRVLTTPMHYAANRALAEILHQNGADLFAKDKYGTTPFHMACKIGRLDVIQFLISNGAMIDEATMAGWTPLLYSTCDEEDDFESFPFPPNFYTRASRVGLARILLDQGENIPAATSDCQTVLHGAARLGDAELVRYLVDHGANVRAVNANAETALHNAARTANVDDVRYLIAQGA</sequence>
<dbReference type="SUPFAM" id="SSF48403">
    <property type="entry name" value="Ankyrin repeat"/>
    <property type="match status" value="1"/>
</dbReference>
<dbReference type="Proteomes" id="UP000799777">
    <property type="component" value="Unassembled WGS sequence"/>
</dbReference>
<dbReference type="PROSITE" id="PS50297">
    <property type="entry name" value="ANK_REP_REGION"/>
    <property type="match status" value="3"/>
</dbReference>
<dbReference type="GO" id="GO:0045944">
    <property type="term" value="P:positive regulation of transcription by RNA polymerase II"/>
    <property type="evidence" value="ECO:0007669"/>
    <property type="project" value="TreeGrafter"/>
</dbReference>
<evidence type="ECO:0000313" key="5">
    <source>
        <dbReference type="Proteomes" id="UP000799777"/>
    </source>
</evidence>
<dbReference type="OrthoDB" id="5431422at2759"/>
<dbReference type="PROSITE" id="PS50088">
    <property type="entry name" value="ANK_REPEAT"/>
    <property type="match status" value="3"/>
</dbReference>
<dbReference type="GO" id="GO:0000976">
    <property type="term" value="F:transcription cis-regulatory region binding"/>
    <property type="evidence" value="ECO:0007669"/>
    <property type="project" value="TreeGrafter"/>
</dbReference>
<reference evidence="4" key="1">
    <citation type="journal article" date="2020" name="Stud. Mycol.">
        <title>101 Dothideomycetes genomes: a test case for predicting lifestyles and emergence of pathogens.</title>
        <authorList>
            <person name="Haridas S."/>
            <person name="Albert R."/>
            <person name="Binder M."/>
            <person name="Bloem J."/>
            <person name="Labutti K."/>
            <person name="Salamov A."/>
            <person name="Andreopoulos B."/>
            <person name="Baker S."/>
            <person name="Barry K."/>
            <person name="Bills G."/>
            <person name="Bluhm B."/>
            <person name="Cannon C."/>
            <person name="Castanera R."/>
            <person name="Culley D."/>
            <person name="Daum C."/>
            <person name="Ezra D."/>
            <person name="Gonzalez J."/>
            <person name="Henrissat B."/>
            <person name="Kuo A."/>
            <person name="Liang C."/>
            <person name="Lipzen A."/>
            <person name="Lutzoni F."/>
            <person name="Magnuson J."/>
            <person name="Mondo S."/>
            <person name="Nolan M."/>
            <person name="Ohm R."/>
            <person name="Pangilinan J."/>
            <person name="Park H.-J."/>
            <person name="Ramirez L."/>
            <person name="Alfaro M."/>
            <person name="Sun H."/>
            <person name="Tritt A."/>
            <person name="Yoshinaga Y."/>
            <person name="Zwiers L.-H."/>
            <person name="Turgeon B."/>
            <person name="Goodwin S."/>
            <person name="Spatafora J."/>
            <person name="Crous P."/>
            <person name="Grigoriev I."/>
        </authorList>
    </citation>
    <scope>NUCLEOTIDE SEQUENCE</scope>
    <source>
        <strain evidence="4">CBS 110217</strain>
    </source>
</reference>
<dbReference type="InterPro" id="IPR002110">
    <property type="entry name" value="Ankyrin_rpt"/>
</dbReference>
<keyword evidence="5" id="KW-1185">Reference proteome</keyword>
<evidence type="ECO:0000256" key="2">
    <source>
        <dbReference type="ARBA" id="ARBA00023043"/>
    </source>
</evidence>
<dbReference type="SMART" id="SM00248">
    <property type="entry name" value="ANK"/>
    <property type="match status" value="5"/>
</dbReference>
<name>A0A9P4H0T3_9PLEO</name>
<dbReference type="Gene3D" id="1.25.40.20">
    <property type="entry name" value="Ankyrin repeat-containing domain"/>
    <property type="match status" value="3"/>
</dbReference>
<evidence type="ECO:0000256" key="1">
    <source>
        <dbReference type="ARBA" id="ARBA00022737"/>
    </source>
</evidence>